<evidence type="ECO:0000259" key="13">
    <source>
        <dbReference type="SMART" id="SM00642"/>
    </source>
</evidence>
<feature type="active site" description="Nucleophile" evidence="10 11">
    <location>
        <position position="308"/>
    </location>
</feature>
<dbReference type="CDD" id="cd11322">
    <property type="entry name" value="AmyAc_Glg_BE"/>
    <property type="match status" value="1"/>
</dbReference>
<dbReference type="SMART" id="SM00642">
    <property type="entry name" value="Aamy"/>
    <property type="match status" value="1"/>
</dbReference>
<evidence type="ECO:0000256" key="1">
    <source>
        <dbReference type="ARBA" id="ARBA00000826"/>
    </source>
</evidence>
<dbReference type="Gene3D" id="3.20.20.80">
    <property type="entry name" value="Glycosidases"/>
    <property type="match status" value="1"/>
</dbReference>
<dbReference type="Proteomes" id="UP000257144">
    <property type="component" value="Unassembled WGS sequence"/>
</dbReference>
<name>A0A3D8GPX6_9BACI</name>
<dbReference type="InterPro" id="IPR006407">
    <property type="entry name" value="GlgB"/>
</dbReference>
<dbReference type="SUPFAM" id="SSF81296">
    <property type="entry name" value="E set domains"/>
    <property type="match status" value="1"/>
</dbReference>
<dbReference type="InterPro" id="IPR037439">
    <property type="entry name" value="Branching_enzy"/>
</dbReference>
<comment type="similarity">
    <text evidence="4 10">Belongs to the glycosyl hydrolase 13 family. GlgB subfamily.</text>
</comment>
<dbReference type="InterPro" id="IPR013783">
    <property type="entry name" value="Ig-like_fold"/>
</dbReference>
<dbReference type="Pfam" id="PF02806">
    <property type="entry name" value="Alpha-amylase_C"/>
    <property type="match status" value="1"/>
</dbReference>
<keyword evidence="7 10" id="KW-0808">Transferase</keyword>
<dbReference type="GO" id="GO:0005978">
    <property type="term" value="P:glycogen biosynthetic process"/>
    <property type="evidence" value="ECO:0007669"/>
    <property type="project" value="UniProtKB-UniRule"/>
</dbReference>
<gene>
    <name evidence="10" type="primary">glgB</name>
    <name evidence="14" type="ORF">DRW41_13550</name>
</gene>
<sequence length="652" mass="74654">MVNHPTEFQLHLFHEGALFKSHDLFGAHVINDGGTLYTRFCVWAPHASEVRLAGDFNGWNGEGFPFEKVNKEGVWIFYADGDMTGSLYKYEIITSSGEKKLKADPYAFFSELRPNTASVVQPLSGYKWNDKAWMRKRAKKVPVEEPAAIYEVHLGSWKKAEDGSFLTYRQAADELVPYVLENGYTHIELLPMTEHPLDASWGYQSTGYFSVTSRYGTPHDFMYLVDQCHQNGIGVILDWVPGHFCKDAHGLYCFDGGYAYEYKTEKDRENLVWGTANFDLTQTEVLSFLVSSAIFWLETYHIDGFRVDAVANIIYWPNSEKEVNPHGLAFLKKLNSAVAAFCPNILMIAEDSTDWPNVTKAPADGGLGFTYKWNMGWMNDILKYMETDPNQRRHHHNKVTFSLMYAFSENFVLPFSHDEVVHGKKSLLDKMPGDYWQKFAQLRLLLGYQIGHPGKKLTFMGTELGQFSEWKDKEQVDWHLGEYDMHAKLNLFVKELNKLYKKSKPLFQLDSSPEGFEWIDPNNHHQSVFSFIRRGFNEEELLVIVCNFTWQAYSGYRIGVPAPERYREILNSDAREFGGSGVINKKTITAEKEPFHGKPFSIQMNIPPYGISILRPVKKRKGINANAKEENGSDASRGRPGEQAKFIDKRTG</sequence>
<keyword evidence="15" id="KW-1185">Reference proteome</keyword>
<dbReference type="Gene3D" id="2.60.40.10">
    <property type="entry name" value="Immunoglobulins"/>
    <property type="match status" value="1"/>
</dbReference>
<dbReference type="InterPro" id="IPR013780">
    <property type="entry name" value="Glyco_hydro_b"/>
</dbReference>
<evidence type="ECO:0000256" key="10">
    <source>
        <dbReference type="HAMAP-Rule" id="MF_00685"/>
    </source>
</evidence>
<dbReference type="InterPro" id="IPR017853">
    <property type="entry name" value="GH"/>
</dbReference>
<dbReference type="Pfam" id="PF02922">
    <property type="entry name" value="CBM_48"/>
    <property type="match status" value="1"/>
</dbReference>
<evidence type="ECO:0000256" key="2">
    <source>
        <dbReference type="ARBA" id="ARBA00002953"/>
    </source>
</evidence>
<keyword evidence="5 10" id="KW-0321">Glycogen metabolism</keyword>
<dbReference type="InterPro" id="IPR006048">
    <property type="entry name" value="A-amylase/branching_C"/>
</dbReference>
<protein>
    <recommendedName>
        <fullName evidence="10">1,4-alpha-glucan branching enzyme GlgB</fullName>
        <ecNumber evidence="10">2.4.1.18</ecNumber>
    </recommendedName>
    <alternativeName>
        <fullName evidence="10">1,4-alpha-D-glucan:1,4-alpha-D-glucan 6-glucosyl-transferase</fullName>
    </alternativeName>
    <alternativeName>
        <fullName evidence="10">Alpha-(1-&gt;4)-glucan branching enzyme</fullName>
    </alternativeName>
    <alternativeName>
        <fullName evidence="10">Glycogen branching enzyme</fullName>
        <shortName evidence="10">BE</shortName>
    </alternativeName>
</protein>
<comment type="caution">
    <text evidence="14">The sequence shown here is derived from an EMBL/GenBank/DDBJ whole genome shotgun (WGS) entry which is preliminary data.</text>
</comment>
<dbReference type="GO" id="GO:0005829">
    <property type="term" value="C:cytosol"/>
    <property type="evidence" value="ECO:0007669"/>
    <property type="project" value="TreeGrafter"/>
</dbReference>
<dbReference type="FunFam" id="3.20.20.80:FF:000003">
    <property type="entry name" value="1,4-alpha-glucan branching enzyme GlgB"/>
    <property type="match status" value="1"/>
</dbReference>
<dbReference type="RefSeq" id="WP_115452538.1">
    <property type="nucleotide sequence ID" value="NZ_QNQT01000005.1"/>
</dbReference>
<dbReference type="CDD" id="cd02855">
    <property type="entry name" value="E_set_GBE_prok_N"/>
    <property type="match status" value="1"/>
</dbReference>
<organism evidence="14 15">
    <name type="scientific">Neobacillus piezotolerans</name>
    <dbReference type="NCBI Taxonomy" id="2259171"/>
    <lineage>
        <taxon>Bacteria</taxon>
        <taxon>Bacillati</taxon>
        <taxon>Bacillota</taxon>
        <taxon>Bacilli</taxon>
        <taxon>Bacillales</taxon>
        <taxon>Bacillaceae</taxon>
        <taxon>Neobacillus</taxon>
    </lineage>
</organism>
<dbReference type="GO" id="GO:0043169">
    <property type="term" value="F:cation binding"/>
    <property type="evidence" value="ECO:0007669"/>
    <property type="project" value="InterPro"/>
</dbReference>
<feature type="compositionally biased region" description="Basic and acidic residues" evidence="12">
    <location>
        <begin position="627"/>
        <end position="652"/>
    </location>
</feature>
<dbReference type="EC" id="2.4.1.18" evidence="10"/>
<dbReference type="InterPro" id="IPR014756">
    <property type="entry name" value="Ig_E-set"/>
</dbReference>
<dbReference type="EMBL" id="QNQT01000005">
    <property type="protein sequence ID" value="RDU36545.1"/>
    <property type="molecule type" value="Genomic_DNA"/>
</dbReference>
<dbReference type="NCBIfam" id="TIGR01515">
    <property type="entry name" value="branching_enzym"/>
    <property type="match status" value="1"/>
</dbReference>
<evidence type="ECO:0000256" key="9">
    <source>
        <dbReference type="ARBA" id="ARBA00023277"/>
    </source>
</evidence>
<comment type="subunit">
    <text evidence="10">Monomer.</text>
</comment>
<feature type="active site" description="Proton donor" evidence="10 11">
    <location>
        <position position="350"/>
    </location>
</feature>
<proteinExistence type="inferred from homology"/>
<feature type="region of interest" description="Disordered" evidence="12">
    <location>
        <begin position="622"/>
        <end position="652"/>
    </location>
</feature>
<evidence type="ECO:0000313" key="15">
    <source>
        <dbReference type="Proteomes" id="UP000257144"/>
    </source>
</evidence>
<dbReference type="FunFam" id="2.60.40.1180:FF:000002">
    <property type="entry name" value="1,4-alpha-glucan branching enzyme GlgB"/>
    <property type="match status" value="1"/>
</dbReference>
<evidence type="ECO:0000256" key="12">
    <source>
        <dbReference type="SAM" id="MobiDB-lite"/>
    </source>
</evidence>
<keyword evidence="9 10" id="KW-0119">Carbohydrate metabolism</keyword>
<dbReference type="Pfam" id="PF00128">
    <property type="entry name" value="Alpha-amylase"/>
    <property type="match status" value="2"/>
</dbReference>
<dbReference type="UniPathway" id="UPA00164"/>
<dbReference type="PANTHER" id="PTHR43651">
    <property type="entry name" value="1,4-ALPHA-GLUCAN-BRANCHING ENZYME"/>
    <property type="match status" value="1"/>
</dbReference>
<dbReference type="GO" id="GO:0004553">
    <property type="term" value="F:hydrolase activity, hydrolyzing O-glycosyl compounds"/>
    <property type="evidence" value="ECO:0007669"/>
    <property type="project" value="InterPro"/>
</dbReference>
<dbReference type="SUPFAM" id="SSF51445">
    <property type="entry name" value="(Trans)glycosidases"/>
    <property type="match status" value="1"/>
</dbReference>
<dbReference type="Gene3D" id="2.60.40.1180">
    <property type="entry name" value="Golgi alpha-mannosidase II"/>
    <property type="match status" value="1"/>
</dbReference>
<reference evidence="14 15" key="1">
    <citation type="submission" date="2018-07" db="EMBL/GenBank/DDBJ databases">
        <title>Bacillus sp. YLB-04 draft genome sequence.</title>
        <authorList>
            <person name="Yu L."/>
            <person name="Tang X."/>
        </authorList>
    </citation>
    <scope>NUCLEOTIDE SEQUENCE [LARGE SCALE GENOMIC DNA]</scope>
    <source>
        <strain evidence="14 15">YLB-04</strain>
    </source>
</reference>
<evidence type="ECO:0000256" key="5">
    <source>
        <dbReference type="ARBA" id="ARBA00022600"/>
    </source>
</evidence>
<dbReference type="PIRSF" id="PIRSF000463">
    <property type="entry name" value="GlgB"/>
    <property type="match status" value="1"/>
</dbReference>
<evidence type="ECO:0000256" key="4">
    <source>
        <dbReference type="ARBA" id="ARBA00009000"/>
    </source>
</evidence>
<evidence type="ECO:0000256" key="7">
    <source>
        <dbReference type="ARBA" id="ARBA00022679"/>
    </source>
</evidence>
<dbReference type="GO" id="GO:0003844">
    <property type="term" value="F:1,4-alpha-glucan branching enzyme activity"/>
    <property type="evidence" value="ECO:0007669"/>
    <property type="project" value="UniProtKB-UniRule"/>
</dbReference>
<comment type="pathway">
    <text evidence="3 10">Glycan biosynthesis; glycogen biosynthesis.</text>
</comment>
<comment type="function">
    <text evidence="2 10">Catalyzes the formation of the alpha-1,6-glucosidic linkages in glycogen by scission of a 1,4-alpha-linked oligosaccharide from growing alpha-1,4-glucan chains and the subsequent attachment of the oligosaccharide to the alpha-1,6 position.</text>
</comment>
<evidence type="ECO:0000256" key="6">
    <source>
        <dbReference type="ARBA" id="ARBA00022676"/>
    </source>
</evidence>
<dbReference type="InterPro" id="IPR044143">
    <property type="entry name" value="GlgB_N_E_set_prok"/>
</dbReference>
<evidence type="ECO:0000256" key="8">
    <source>
        <dbReference type="ARBA" id="ARBA00023056"/>
    </source>
</evidence>
<dbReference type="InterPro" id="IPR006047">
    <property type="entry name" value="GH13_cat_dom"/>
</dbReference>
<dbReference type="AlphaFoldDB" id="A0A3D8GPX6"/>
<evidence type="ECO:0000256" key="11">
    <source>
        <dbReference type="PIRSR" id="PIRSR000463-1"/>
    </source>
</evidence>
<dbReference type="HAMAP" id="MF_00685">
    <property type="entry name" value="GlgB"/>
    <property type="match status" value="1"/>
</dbReference>
<dbReference type="InterPro" id="IPR004193">
    <property type="entry name" value="Glyco_hydro_13_N"/>
</dbReference>
<keyword evidence="8 10" id="KW-0320">Glycogen biosynthesis</keyword>
<comment type="catalytic activity">
    <reaction evidence="1 10">
        <text>Transfers a segment of a (1-&gt;4)-alpha-D-glucan chain to a primary hydroxy group in a similar glucan chain.</text>
        <dbReference type="EC" id="2.4.1.18"/>
    </reaction>
</comment>
<dbReference type="SUPFAM" id="SSF51011">
    <property type="entry name" value="Glycosyl hydrolase domain"/>
    <property type="match status" value="1"/>
</dbReference>
<dbReference type="NCBIfam" id="NF008967">
    <property type="entry name" value="PRK12313.1"/>
    <property type="match status" value="1"/>
</dbReference>
<dbReference type="PANTHER" id="PTHR43651:SF3">
    <property type="entry name" value="1,4-ALPHA-GLUCAN-BRANCHING ENZYME"/>
    <property type="match status" value="1"/>
</dbReference>
<dbReference type="OrthoDB" id="9800174at2"/>
<evidence type="ECO:0000256" key="3">
    <source>
        <dbReference type="ARBA" id="ARBA00004964"/>
    </source>
</evidence>
<accession>A0A3D8GPX6</accession>
<feature type="domain" description="Glycosyl hydrolase family 13 catalytic" evidence="13">
    <location>
        <begin position="151"/>
        <end position="500"/>
    </location>
</feature>
<dbReference type="NCBIfam" id="NF003811">
    <property type="entry name" value="PRK05402.1"/>
    <property type="match status" value="1"/>
</dbReference>
<evidence type="ECO:0000313" key="14">
    <source>
        <dbReference type="EMBL" id="RDU36545.1"/>
    </source>
</evidence>
<keyword evidence="6 10" id="KW-0328">Glycosyltransferase</keyword>